<name>A0AAN7XAL8_ELEMC</name>
<dbReference type="AlphaFoldDB" id="A0AAN7XAL8"/>
<comment type="caution">
    <text evidence="1">The sequence shown here is derived from an EMBL/GenBank/DDBJ whole genome shotgun (WGS) entry which is preliminary data.</text>
</comment>
<evidence type="ECO:0000313" key="2">
    <source>
        <dbReference type="Proteomes" id="UP001346869"/>
    </source>
</evidence>
<accession>A0AAN7XAL8</accession>
<keyword evidence="2" id="KW-1185">Reference proteome</keyword>
<proteinExistence type="predicted"/>
<organism evidence="1 2">
    <name type="scientific">Eleginops maclovinus</name>
    <name type="common">Patagonian blennie</name>
    <name type="synonym">Eleginus maclovinus</name>
    <dbReference type="NCBI Taxonomy" id="56733"/>
    <lineage>
        <taxon>Eukaryota</taxon>
        <taxon>Metazoa</taxon>
        <taxon>Chordata</taxon>
        <taxon>Craniata</taxon>
        <taxon>Vertebrata</taxon>
        <taxon>Euteleostomi</taxon>
        <taxon>Actinopterygii</taxon>
        <taxon>Neopterygii</taxon>
        <taxon>Teleostei</taxon>
        <taxon>Neoteleostei</taxon>
        <taxon>Acanthomorphata</taxon>
        <taxon>Eupercaria</taxon>
        <taxon>Perciformes</taxon>
        <taxon>Notothenioidei</taxon>
        <taxon>Eleginopidae</taxon>
        <taxon>Eleginops</taxon>
    </lineage>
</organism>
<protein>
    <submittedName>
        <fullName evidence="1">Uncharacterized protein</fullName>
    </submittedName>
</protein>
<reference evidence="1 2" key="1">
    <citation type="journal article" date="2023" name="Genes (Basel)">
        <title>Chromosome-Level Genome Assembly and Circadian Gene Repertoire of the Patagonia Blennie Eleginops maclovinus-The Closest Ancestral Proxy of Antarctic Cryonotothenioids.</title>
        <authorList>
            <person name="Cheng C.C."/>
            <person name="Rivera-Colon A.G."/>
            <person name="Minhas B.F."/>
            <person name="Wilson L."/>
            <person name="Rayamajhi N."/>
            <person name="Vargas-Chacoff L."/>
            <person name="Catchen J.M."/>
        </authorList>
    </citation>
    <scope>NUCLEOTIDE SEQUENCE [LARGE SCALE GENOMIC DNA]</scope>
    <source>
        <strain evidence="1">JMC-PN-2008</strain>
    </source>
</reference>
<sequence>MATVSDCNTLNFSKVVRKLLVQFTHSTPVDQALWSTECPWKEQRPCSVSECFLRVACYQCNRAAANTKSRLYWHKNEQRNHQTRRIAGRSVS</sequence>
<gene>
    <name evidence="1" type="ORF">PBY51_010478</name>
</gene>
<dbReference type="EMBL" id="JAUZQC010000016">
    <property type="protein sequence ID" value="KAK5857220.1"/>
    <property type="molecule type" value="Genomic_DNA"/>
</dbReference>
<evidence type="ECO:0000313" key="1">
    <source>
        <dbReference type="EMBL" id="KAK5857220.1"/>
    </source>
</evidence>
<reference evidence="1 2" key="2">
    <citation type="journal article" date="2023" name="Mol. Biol. Evol.">
        <title>Genomics of Secondarily Temperate Adaptation in the Only Non-Antarctic Icefish.</title>
        <authorList>
            <person name="Rivera-Colon A.G."/>
            <person name="Rayamajhi N."/>
            <person name="Minhas B.F."/>
            <person name="Madrigal G."/>
            <person name="Bilyk K.T."/>
            <person name="Yoon V."/>
            <person name="Hune M."/>
            <person name="Gregory S."/>
            <person name="Cheng C.H.C."/>
            <person name="Catchen J.M."/>
        </authorList>
    </citation>
    <scope>NUCLEOTIDE SEQUENCE [LARGE SCALE GENOMIC DNA]</scope>
    <source>
        <strain evidence="1">JMC-PN-2008</strain>
    </source>
</reference>
<dbReference type="Proteomes" id="UP001346869">
    <property type="component" value="Unassembled WGS sequence"/>
</dbReference>